<evidence type="ECO:0000313" key="10">
    <source>
        <dbReference type="EMBL" id="SEM12455.1"/>
    </source>
</evidence>
<feature type="transmembrane region" description="Helical" evidence="7">
    <location>
        <begin position="288"/>
        <end position="321"/>
    </location>
</feature>
<dbReference type="GO" id="GO:0022857">
    <property type="term" value="F:transmembrane transporter activity"/>
    <property type="evidence" value="ECO:0007669"/>
    <property type="project" value="TreeGrafter"/>
</dbReference>
<comment type="similarity">
    <text evidence="6">Belongs to the ABC-4 integral membrane protein family.</text>
</comment>
<comment type="subcellular location">
    <subcellularLocation>
        <location evidence="1">Cell membrane</location>
        <topology evidence="1">Multi-pass membrane protein</topology>
    </subcellularLocation>
</comment>
<dbReference type="Proteomes" id="UP000199450">
    <property type="component" value="Unassembled WGS sequence"/>
</dbReference>
<dbReference type="AlphaFoldDB" id="A0A1H7VUF9"/>
<feature type="transmembrane region" description="Helical" evidence="7">
    <location>
        <begin position="384"/>
        <end position="407"/>
    </location>
</feature>
<evidence type="ECO:0000256" key="1">
    <source>
        <dbReference type="ARBA" id="ARBA00004651"/>
    </source>
</evidence>
<keyword evidence="5 7" id="KW-0472">Membrane</keyword>
<dbReference type="Pfam" id="PF02687">
    <property type="entry name" value="FtsX"/>
    <property type="match status" value="1"/>
</dbReference>
<keyword evidence="11" id="KW-1185">Reference proteome</keyword>
<dbReference type="GO" id="GO:0005886">
    <property type="term" value="C:plasma membrane"/>
    <property type="evidence" value="ECO:0007669"/>
    <property type="project" value="UniProtKB-SubCell"/>
</dbReference>
<evidence type="ECO:0000259" key="9">
    <source>
        <dbReference type="Pfam" id="PF12704"/>
    </source>
</evidence>
<name>A0A1H7VUF9_9FLAO</name>
<keyword evidence="3 7" id="KW-0812">Transmembrane</keyword>
<organism evidence="10 11">
    <name type="scientific">Chryseobacterium taichungense</name>
    <dbReference type="NCBI Taxonomy" id="295069"/>
    <lineage>
        <taxon>Bacteria</taxon>
        <taxon>Pseudomonadati</taxon>
        <taxon>Bacteroidota</taxon>
        <taxon>Flavobacteriia</taxon>
        <taxon>Flavobacteriales</taxon>
        <taxon>Weeksellaceae</taxon>
        <taxon>Chryseobacterium group</taxon>
        <taxon>Chryseobacterium</taxon>
    </lineage>
</organism>
<sequence length="424" mass="46635">METSIIRLPASNLRNMFDLDRWQEIFSSIRSNVLRTVLSGFTVALGLFIFIVLFGIGTGLQNAFTQGFARDAQNLISIVTGKTTVAYKGLQSDRVVTMNNDDYDFLVNIDKEKVGSSTPRYTANLLVKYGKESGNYQINGAQPEEQVIENRKMLDGRYLTPTDLERKQNVAVIGRMVQRDLIKNGSPIGKELNINGTMFKVVGVFSDDGGDWDERHITVPITTLQQMKKGSDTVSINYIAYNDKLTPQQAIKYGDEIKEKLKARKNVAPSDENGVRVWNNAQNMEDTFAFMAVLTGIVGFIGLGTLAAGIIGISNIMVYIVKERTKEIGVRKAIGAKPRSIVALIVQESVVITVISGFVGVGLGVLALHLIGDSLEEYFIKDPSVGWGSIFMAFIALVFSGLIAGFVPAYRASKIKPIEALRTE</sequence>
<evidence type="ECO:0000256" key="7">
    <source>
        <dbReference type="SAM" id="Phobius"/>
    </source>
</evidence>
<keyword evidence="4 7" id="KW-1133">Transmembrane helix</keyword>
<evidence type="ECO:0000313" key="11">
    <source>
        <dbReference type="Proteomes" id="UP000199450"/>
    </source>
</evidence>
<feature type="domain" description="ABC3 transporter permease C-terminal" evidence="8">
    <location>
        <begin position="300"/>
        <end position="417"/>
    </location>
</feature>
<dbReference type="PANTHER" id="PTHR30572:SF4">
    <property type="entry name" value="ABC TRANSPORTER PERMEASE YTRF"/>
    <property type="match status" value="1"/>
</dbReference>
<reference evidence="11" key="1">
    <citation type="submission" date="2016-10" db="EMBL/GenBank/DDBJ databases">
        <authorList>
            <person name="Varghese N."/>
            <person name="Submissions S."/>
        </authorList>
    </citation>
    <scope>NUCLEOTIDE SEQUENCE [LARGE SCALE GENOMIC DNA]</scope>
    <source>
        <strain evidence="11">DSM 17453</strain>
    </source>
</reference>
<protein>
    <submittedName>
        <fullName evidence="10">Putative ABC transport system permease protein</fullName>
    </submittedName>
</protein>
<dbReference type="PANTHER" id="PTHR30572">
    <property type="entry name" value="MEMBRANE COMPONENT OF TRANSPORTER-RELATED"/>
    <property type="match status" value="1"/>
</dbReference>
<evidence type="ECO:0000256" key="2">
    <source>
        <dbReference type="ARBA" id="ARBA00022475"/>
    </source>
</evidence>
<evidence type="ECO:0000256" key="6">
    <source>
        <dbReference type="ARBA" id="ARBA00038076"/>
    </source>
</evidence>
<feature type="domain" description="MacB-like periplasmic core" evidence="9">
    <location>
        <begin position="36"/>
        <end position="250"/>
    </location>
</feature>
<dbReference type="EMBL" id="FOBV01000001">
    <property type="protein sequence ID" value="SEM12455.1"/>
    <property type="molecule type" value="Genomic_DNA"/>
</dbReference>
<dbReference type="InterPro" id="IPR050250">
    <property type="entry name" value="Macrolide_Exporter_MacB"/>
</dbReference>
<evidence type="ECO:0000256" key="5">
    <source>
        <dbReference type="ARBA" id="ARBA00023136"/>
    </source>
</evidence>
<feature type="transmembrane region" description="Helical" evidence="7">
    <location>
        <begin position="341"/>
        <end position="372"/>
    </location>
</feature>
<evidence type="ECO:0000256" key="4">
    <source>
        <dbReference type="ARBA" id="ARBA00022989"/>
    </source>
</evidence>
<dbReference type="InterPro" id="IPR003838">
    <property type="entry name" value="ABC3_permease_C"/>
</dbReference>
<dbReference type="InterPro" id="IPR025857">
    <property type="entry name" value="MacB_PCD"/>
</dbReference>
<evidence type="ECO:0000259" key="8">
    <source>
        <dbReference type="Pfam" id="PF02687"/>
    </source>
</evidence>
<dbReference type="STRING" id="295069.SAMN05421856_101239"/>
<dbReference type="Pfam" id="PF12704">
    <property type="entry name" value="MacB_PCD"/>
    <property type="match status" value="1"/>
</dbReference>
<keyword evidence="2" id="KW-1003">Cell membrane</keyword>
<evidence type="ECO:0000256" key="3">
    <source>
        <dbReference type="ARBA" id="ARBA00022692"/>
    </source>
</evidence>
<feature type="transmembrane region" description="Helical" evidence="7">
    <location>
        <begin position="33"/>
        <end position="56"/>
    </location>
</feature>
<accession>A0A1H7VUF9</accession>
<gene>
    <name evidence="10" type="ORF">SAMN05421856_101239</name>
</gene>
<proteinExistence type="inferred from homology"/>